<evidence type="ECO:0000256" key="6">
    <source>
        <dbReference type="ARBA" id="ARBA00022592"/>
    </source>
</evidence>
<evidence type="ECO:0000256" key="8">
    <source>
        <dbReference type="PIRNR" id="PIRNR003107"/>
    </source>
</evidence>
<proteinExistence type="inferred from homology"/>
<dbReference type="NCBIfam" id="TIGR02135">
    <property type="entry name" value="phoU_full"/>
    <property type="match status" value="1"/>
</dbReference>
<sequence>MNTTPASQDLHTVRAFDDELAALDALLADMGRRVGDNLTQALAALDGRDRDRAQVISAADADVDALEQAVNETAVRLLALRQPVADDLRGIVAGLRCATMLERAGDYVAGAARRGLAEAAAPPGLSGASVQRMGRMVGDLLARAMRAYLDRDTESARAVWQADIEVDNVHSSLFRELLTYMMEDPRVIGVCSQLLFVAKNLERIGDQATNIAELACYRAGGETLGHTRPKHDLANYASVDVP</sequence>
<feature type="domain" description="PhoU" evidence="9">
    <location>
        <begin position="130"/>
        <end position="214"/>
    </location>
</feature>
<dbReference type="AlphaFoldDB" id="A0A1G6ZV30"/>
<dbReference type="PANTHER" id="PTHR42930:SF3">
    <property type="entry name" value="PHOSPHATE-SPECIFIC TRANSPORT SYSTEM ACCESSORY PROTEIN PHOU"/>
    <property type="match status" value="1"/>
</dbReference>
<dbReference type="PIRSF" id="PIRSF003107">
    <property type="entry name" value="PhoU"/>
    <property type="match status" value="1"/>
</dbReference>
<evidence type="ECO:0000256" key="2">
    <source>
        <dbReference type="ARBA" id="ARBA00008107"/>
    </source>
</evidence>
<reference evidence="10 11" key="1">
    <citation type="submission" date="2016-10" db="EMBL/GenBank/DDBJ databases">
        <authorList>
            <person name="de Groot N.N."/>
        </authorList>
    </citation>
    <scope>NUCLEOTIDE SEQUENCE [LARGE SCALE GENOMIC DNA]</scope>
    <source>
        <strain evidence="10 11">ATCC 700224</strain>
    </source>
</reference>
<dbReference type="InterPro" id="IPR038078">
    <property type="entry name" value="PhoU-like_sf"/>
</dbReference>
<evidence type="ECO:0000256" key="4">
    <source>
        <dbReference type="ARBA" id="ARBA00022448"/>
    </source>
</evidence>
<dbReference type="GO" id="GO:0045936">
    <property type="term" value="P:negative regulation of phosphate metabolic process"/>
    <property type="evidence" value="ECO:0007669"/>
    <property type="project" value="InterPro"/>
</dbReference>
<keyword evidence="4 8" id="KW-0813">Transport</keyword>
<dbReference type="FunFam" id="1.20.58.220:FF:000004">
    <property type="entry name" value="Phosphate-specific transport system accessory protein PhoU"/>
    <property type="match status" value="1"/>
</dbReference>
<dbReference type="PANTHER" id="PTHR42930">
    <property type="entry name" value="PHOSPHATE-SPECIFIC TRANSPORT SYSTEM ACCESSORY PROTEIN PHOU"/>
    <property type="match status" value="1"/>
</dbReference>
<keyword evidence="11" id="KW-1185">Reference proteome</keyword>
<name>A0A1G6ZV30_9PROT</name>
<comment type="subcellular location">
    <subcellularLocation>
        <location evidence="1 8">Cytoplasm</location>
    </subcellularLocation>
</comment>
<dbReference type="InterPro" id="IPR026022">
    <property type="entry name" value="PhoU_dom"/>
</dbReference>
<dbReference type="Pfam" id="PF01895">
    <property type="entry name" value="PhoU"/>
    <property type="match status" value="2"/>
</dbReference>
<dbReference type="GO" id="GO:0006817">
    <property type="term" value="P:phosphate ion transport"/>
    <property type="evidence" value="ECO:0007669"/>
    <property type="project" value="UniProtKB-KW"/>
</dbReference>
<keyword evidence="5 8" id="KW-0963">Cytoplasm</keyword>
<evidence type="ECO:0000313" key="11">
    <source>
        <dbReference type="Proteomes" id="UP000199412"/>
    </source>
</evidence>
<evidence type="ECO:0000256" key="5">
    <source>
        <dbReference type="ARBA" id="ARBA00022490"/>
    </source>
</evidence>
<comment type="subunit">
    <text evidence="3 8">Homodimer.</text>
</comment>
<evidence type="ECO:0000256" key="7">
    <source>
        <dbReference type="ARBA" id="ARBA00056181"/>
    </source>
</evidence>
<dbReference type="EMBL" id="FNAP01000003">
    <property type="protein sequence ID" value="SDE06097.1"/>
    <property type="molecule type" value="Genomic_DNA"/>
</dbReference>
<evidence type="ECO:0000313" key="10">
    <source>
        <dbReference type="EMBL" id="SDE06097.1"/>
    </source>
</evidence>
<dbReference type="InterPro" id="IPR028366">
    <property type="entry name" value="PhoU"/>
</dbReference>
<organism evidence="10 11">
    <name type="scientific">Rhodospira trueperi</name>
    <dbReference type="NCBI Taxonomy" id="69960"/>
    <lineage>
        <taxon>Bacteria</taxon>
        <taxon>Pseudomonadati</taxon>
        <taxon>Pseudomonadota</taxon>
        <taxon>Alphaproteobacteria</taxon>
        <taxon>Rhodospirillales</taxon>
        <taxon>Rhodospirillaceae</taxon>
        <taxon>Rhodospira</taxon>
    </lineage>
</organism>
<dbReference type="RefSeq" id="WP_092783362.1">
    <property type="nucleotide sequence ID" value="NZ_FNAP01000003.1"/>
</dbReference>
<evidence type="ECO:0000256" key="1">
    <source>
        <dbReference type="ARBA" id="ARBA00004496"/>
    </source>
</evidence>
<protein>
    <recommendedName>
        <fullName evidence="8">Phosphate-specific transport system accessory protein PhoU</fullName>
    </recommendedName>
</protein>
<dbReference type="Proteomes" id="UP000199412">
    <property type="component" value="Unassembled WGS sequence"/>
</dbReference>
<dbReference type="STRING" id="69960.SAMN05421720_10338"/>
<gene>
    <name evidence="10" type="ORF">SAMN05421720_10338</name>
</gene>
<dbReference type="Gene3D" id="1.20.58.220">
    <property type="entry name" value="Phosphate transport system protein phou homolog 2, domain 2"/>
    <property type="match status" value="1"/>
</dbReference>
<dbReference type="SUPFAM" id="SSF109755">
    <property type="entry name" value="PhoU-like"/>
    <property type="match status" value="1"/>
</dbReference>
<dbReference type="GO" id="GO:0005737">
    <property type="term" value="C:cytoplasm"/>
    <property type="evidence" value="ECO:0007669"/>
    <property type="project" value="UniProtKB-SubCell"/>
</dbReference>
<accession>A0A1G6ZV30</accession>
<keyword evidence="6 8" id="KW-0592">Phosphate transport</keyword>
<dbReference type="OrthoDB" id="9814256at2"/>
<dbReference type="GO" id="GO:0030643">
    <property type="term" value="P:intracellular phosphate ion homeostasis"/>
    <property type="evidence" value="ECO:0007669"/>
    <property type="project" value="InterPro"/>
</dbReference>
<comment type="similarity">
    <text evidence="2 8">Belongs to the PhoU family.</text>
</comment>
<comment type="function">
    <text evidence="7 8">Plays a role in the regulation of phosphate uptake.</text>
</comment>
<evidence type="ECO:0000256" key="3">
    <source>
        <dbReference type="ARBA" id="ARBA00011738"/>
    </source>
</evidence>
<feature type="domain" description="PhoU" evidence="9">
    <location>
        <begin position="28"/>
        <end position="112"/>
    </location>
</feature>
<evidence type="ECO:0000259" key="9">
    <source>
        <dbReference type="Pfam" id="PF01895"/>
    </source>
</evidence>